<dbReference type="EMBL" id="PSNW01000006">
    <property type="protein sequence ID" value="PPE73663.1"/>
    <property type="molecule type" value="Genomic_DNA"/>
</dbReference>
<evidence type="ECO:0000313" key="3">
    <source>
        <dbReference type="Proteomes" id="UP000238220"/>
    </source>
</evidence>
<dbReference type="InterPro" id="IPR052514">
    <property type="entry name" value="SAM-dependent_MTase"/>
</dbReference>
<keyword evidence="3" id="KW-1185">Reference proteome</keyword>
<dbReference type="SUPFAM" id="SSF53335">
    <property type="entry name" value="S-adenosyl-L-methionine-dependent methyltransferases"/>
    <property type="match status" value="1"/>
</dbReference>
<feature type="domain" description="Methyltransferase FkbM" evidence="1">
    <location>
        <begin position="349"/>
        <end position="512"/>
    </location>
</feature>
<proteinExistence type="predicted"/>
<sequence length="544" mass="60734">MRPAELAVVCLAVGDAYGDEYIERLQVMLQRHCPVPFTLHCYSDRPRTVPQAVNLVLPEDWRRYERPGMRQTTKKLRLFGKALLPSPEFLYLDLTLVIRQDMGSLLDFAFGAPQDLVIIDDWHNPGYNSSVMRIRTGALSIVEEAFLAGEQYPQQVPGDQDFLHACLQAKGLADRVALFPEGQIISFKRAAKLNRNEPAKAEAMLKQATIVKFHGDPKPHEVLGSLWDNLRMRLRRSGRFGLRDMQPHWRLEANEPSWLERRRDLPAGGGIRPIGQAEYRLRSLRYRLLNSVLRLRHIVSTSRFYGLRFRAIAGDRHACLIAQAGATEAPITMALLGLVPGLPGSVMLDIGANLGWYSCVFSRAMPELRIHAFEPDPVMHGLLRDNLALNELTGIVPVQAAVSNRQGSATLYQDSTPNRGESSLLPVGEQASDVIVTAPTLVLDSYLAEAGLDDEPIRFIRLDVEGQGYEALRGAPQALRRCHCLLMEYSPQSLTRSGDDGQGLLQLLVDAGLKPNVIDQFGIRPTSVDKLLSASRQVNMVWTR</sequence>
<comment type="caution">
    <text evidence="2">The sequence shown here is derived from an EMBL/GenBank/DDBJ whole genome shotgun (WGS) entry which is preliminary data.</text>
</comment>
<dbReference type="InterPro" id="IPR029063">
    <property type="entry name" value="SAM-dependent_MTases_sf"/>
</dbReference>
<dbReference type="PANTHER" id="PTHR34203:SF15">
    <property type="entry name" value="SLL1173 PROTEIN"/>
    <property type="match status" value="1"/>
</dbReference>
<evidence type="ECO:0000259" key="1">
    <source>
        <dbReference type="Pfam" id="PF05050"/>
    </source>
</evidence>
<dbReference type="AlphaFoldDB" id="A0A2S5TF97"/>
<dbReference type="Gene3D" id="3.90.550.10">
    <property type="entry name" value="Spore Coat Polysaccharide Biosynthesis Protein SpsA, Chain A"/>
    <property type="match status" value="1"/>
</dbReference>
<dbReference type="RefSeq" id="WP_104230724.1">
    <property type="nucleotide sequence ID" value="NZ_PSNW01000006.1"/>
</dbReference>
<dbReference type="SUPFAM" id="SSF53448">
    <property type="entry name" value="Nucleotide-diphospho-sugar transferases"/>
    <property type="match status" value="1"/>
</dbReference>
<dbReference type="Gene3D" id="3.40.50.150">
    <property type="entry name" value="Vaccinia Virus protein VP39"/>
    <property type="match status" value="1"/>
</dbReference>
<evidence type="ECO:0000313" key="2">
    <source>
        <dbReference type="EMBL" id="PPE73663.1"/>
    </source>
</evidence>
<dbReference type="PANTHER" id="PTHR34203">
    <property type="entry name" value="METHYLTRANSFERASE, FKBM FAMILY PROTEIN"/>
    <property type="match status" value="1"/>
</dbReference>
<dbReference type="InterPro" id="IPR029044">
    <property type="entry name" value="Nucleotide-diphossugar_trans"/>
</dbReference>
<dbReference type="OrthoDB" id="564871at2"/>
<organism evidence="2 3">
    <name type="scientific">Solimonas fluminis</name>
    <dbReference type="NCBI Taxonomy" id="2086571"/>
    <lineage>
        <taxon>Bacteria</taxon>
        <taxon>Pseudomonadati</taxon>
        <taxon>Pseudomonadota</taxon>
        <taxon>Gammaproteobacteria</taxon>
        <taxon>Nevskiales</taxon>
        <taxon>Nevskiaceae</taxon>
        <taxon>Solimonas</taxon>
    </lineage>
</organism>
<dbReference type="Proteomes" id="UP000238220">
    <property type="component" value="Unassembled WGS sequence"/>
</dbReference>
<protein>
    <recommendedName>
        <fullName evidence="1">Methyltransferase FkbM domain-containing protein</fullName>
    </recommendedName>
</protein>
<dbReference type="NCBIfam" id="TIGR01444">
    <property type="entry name" value="fkbM_fam"/>
    <property type="match status" value="1"/>
</dbReference>
<name>A0A2S5TF97_9GAMM</name>
<reference evidence="2 3" key="1">
    <citation type="submission" date="2018-02" db="EMBL/GenBank/DDBJ databases">
        <title>Genome sequencing of Solimonas sp. HR-BB.</title>
        <authorList>
            <person name="Lee Y."/>
            <person name="Jeon C.O."/>
        </authorList>
    </citation>
    <scope>NUCLEOTIDE SEQUENCE [LARGE SCALE GENOMIC DNA]</scope>
    <source>
        <strain evidence="2 3">HR-BB</strain>
    </source>
</reference>
<accession>A0A2S5TF97</accession>
<dbReference type="InterPro" id="IPR006342">
    <property type="entry name" value="FkbM_mtfrase"/>
</dbReference>
<gene>
    <name evidence="2" type="ORF">C3942_12780</name>
</gene>
<dbReference type="Pfam" id="PF05050">
    <property type="entry name" value="Methyltransf_21"/>
    <property type="match status" value="1"/>
</dbReference>